<feature type="non-terminal residue" evidence="4">
    <location>
        <position position="479"/>
    </location>
</feature>
<feature type="domain" description="TonB-dependent receptor plug" evidence="3">
    <location>
        <begin position="142"/>
        <end position="220"/>
    </location>
</feature>
<name>A0A381XBP7_9ZZZZ</name>
<gene>
    <name evidence="4" type="ORF">METZ01_LOCUS114846</name>
</gene>
<protein>
    <recommendedName>
        <fullName evidence="3">TonB-dependent receptor plug domain-containing protein</fullName>
    </recommendedName>
</protein>
<evidence type="ECO:0000259" key="3">
    <source>
        <dbReference type="Pfam" id="PF07715"/>
    </source>
</evidence>
<dbReference type="AlphaFoldDB" id="A0A381XBP7"/>
<reference evidence="4" key="1">
    <citation type="submission" date="2018-05" db="EMBL/GenBank/DDBJ databases">
        <authorList>
            <person name="Lanie J.A."/>
            <person name="Ng W.-L."/>
            <person name="Kazmierczak K.M."/>
            <person name="Andrzejewski T.M."/>
            <person name="Davidsen T.M."/>
            <person name="Wayne K.J."/>
            <person name="Tettelin H."/>
            <person name="Glass J.I."/>
            <person name="Rusch D."/>
            <person name="Podicherti R."/>
            <person name="Tsui H.-C.T."/>
            <person name="Winkler M.E."/>
        </authorList>
    </citation>
    <scope>NUCLEOTIDE SEQUENCE</scope>
</reference>
<dbReference type="InterPro" id="IPR008969">
    <property type="entry name" value="CarboxyPept-like_regulatory"/>
</dbReference>
<dbReference type="Gene3D" id="2.170.130.10">
    <property type="entry name" value="TonB-dependent receptor, plug domain"/>
    <property type="match status" value="1"/>
</dbReference>
<dbReference type="InterPro" id="IPR037066">
    <property type="entry name" value="Plug_dom_sf"/>
</dbReference>
<feature type="compositionally biased region" description="Gly residues" evidence="2">
    <location>
        <begin position="359"/>
        <end position="372"/>
    </location>
</feature>
<dbReference type="GO" id="GO:0044718">
    <property type="term" value="P:siderophore transmembrane transport"/>
    <property type="evidence" value="ECO:0007669"/>
    <property type="project" value="TreeGrafter"/>
</dbReference>
<dbReference type="SUPFAM" id="SSF49464">
    <property type="entry name" value="Carboxypeptidase regulatory domain-like"/>
    <property type="match status" value="1"/>
</dbReference>
<dbReference type="Pfam" id="PF13715">
    <property type="entry name" value="CarbopepD_reg_2"/>
    <property type="match status" value="1"/>
</dbReference>
<sequence length="479" mass="53234">MINRLFIITLYYSVILGQNVDRDIAGSVLDMDNLEPLPYANIIVQGTNRGITTDADGHFVLVDVPAEPCTLIVSYIGYRTAKIGYDNSLSQGPLEIRLRMEALNFQAVDVIADEYQIIKISNDEVSKITLSPRQLALLPNMGEVDIFRSLQLLPGITSTGDGSSGINVRGGGSNQNMILLDGMNIYHVDHFFGMFSAFNADAIKDVQVYKGGFPAKYGGRLSSVIDMTGKNGDLTKRQFGLGANLMSTQLLYETPIILGGSWLLSFRRSYSDYMSSPFFEKMYQFVTGDDEVPTNNRRRVNPNNENDEAFQQQIFPNFYFYDLHNKVTFTPGNSDVISISMYGGRDFLNESRETEGVRGRPGGGGFGGGGGQQTVTRIDDNNTDWGNLGMSFRWNHRWTDRFSSQALYSSSQFNSDYGRHLYSIGGGGRTFKINESNGAKDKSFRLDNVLHANANHILEFGLETTNLGTHYDVAVYDSV</sequence>
<proteinExistence type="predicted"/>
<accession>A0A381XBP7</accession>
<evidence type="ECO:0000313" key="4">
    <source>
        <dbReference type="EMBL" id="SVA61992.1"/>
    </source>
</evidence>
<dbReference type="GO" id="GO:0015344">
    <property type="term" value="F:siderophore uptake transmembrane transporter activity"/>
    <property type="evidence" value="ECO:0007669"/>
    <property type="project" value="TreeGrafter"/>
</dbReference>
<dbReference type="EMBL" id="UINC01014552">
    <property type="protein sequence ID" value="SVA61992.1"/>
    <property type="molecule type" value="Genomic_DNA"/>
</dbReference>
<feature type="region of interest" description="Disordered" evidence="2">
    <location>
        <begin position="352"/>
        <end position="378"/>
    </location>
</feature>
<dbReference type="InterPro" id="IPR039426">
    <property type="entry name" value="TonB-dep_rcpt-like"/>
</dbReference>
<dbReference type="Pfam" id="PF07715">
    <property type="entry name" value="Plug"/>
    <property type="match status" value="1"/>
</dbReference>
<evidence type="ECO:0000256" key="1">
    <source>
        <dbReference type="ARBA" id="ARBA00022729"/>
    </source>
</evidence>
<organism evidence="4">
    <name type="scientific">marine metagenome</name>
    <dbReference type="NCBI Taxonomy" id="408172"/>
    <lineage>
        <taxon>unclassified sequences</taxon>
        <taxon>metagenomes</taxon>
        <taxon>ecological metagenomes</taxon>
    </lineage>
</organism>
<keyword evidence="1" id="KW-0732">Signal</keyword>
<dbReference type="PANTHER" id="PTHR30069">
    <property type="entry name" value="TONB-DEPENDENT OUTER MEMBRANE RECEPTOR"/>
    <property type="match status" value="1"/>
</dbReference>
<dbReference type="GO" id="GO:0009279">
    <property type="term" value="C:cell outer membrane"/>
    <property type="evidence" value="ECO:0007669"/>
    <property type="project" value="TreeGrafter"/>
</dbReference>
<dbReference type="Gene3D" id="2.60.40.1120">
    <property type="entry name" value="Carboxypeptidase-like, regulatory domain"/>
    <property type="match status" value="1"/>
</dbReference>
<dbReference type="InterPro" id="IPR012910">
    <property type="entry name" value="Plug_dom"/>
</dbReference>
<dbReference type="SUPFAM" id="SSF56935">
    <property type="entry name" value="Porins"/>
    <property type="match status" value="1"/>
</dbReference>
<dbReference type="PANTHER" id="PTHR30069:SF29">
    <property type="entry name" value="HEMOGLOBIN AND HEMOGLOBIN-HAPTOGLOBIN-BINDING PROTEIN 1-RELATED"/>
    <property type="match status" value="1"/>
</dbReference>
<evidence type="ECO:0000256" key="2">
    <source>
        <dbReference type="SAM" id="MobiDB-lite"/>
    </source>
</evidence>